<protein>
    <submittedName>
        <fullName evidence="2">Uncharacterized protein</fullName>
    </submittedName>
</protein>
<comment type="caution">
    <text evidence="2">The sequence shown here is derived from an EMBL/GenBank/DDBJ whole genome shotgun (WGS) entry which is preliminary data.</text>
</comment>
<evidence type="ECO:0000256" key="1">
    <source>
        <dbReference type="SAM" id="MobiDB-lite"/>
    </source>
</evidence>
<reference evidence="2 3" key="1">
    <citation type="journal article" date="2024" name="Ann. Entomol. Soc. Am.">
        <title>Genomic analyses of the southern and eastern yellowjacket wasps (Hymenoptera: Vespidae) reveal evolutionary signatures of social life.</title>
        <authorList>
            <person name="Catto M.A."/>
            <person name="Caine P.B."/>
            <person name="Orr S.E."/>
            <person name="Hunt B.G."/>
            <person name="Goodisman M.A.D."/>
        </authorList>
    </citation>
    <scope>NUCLEOTIDE SEQUENCE [LARGE SCALE GENOMIC DNA]</scope>
    <source>
        <strain evidence="2">232</strain>
        <tissue evidence="2">Head and thorax</tissue>
    </source>
</reference>
<dbReference type="Proteomes" id="UP001607303">
    <property type="component" value="Unassembled WGS sequence"/>
</dbReference>
<proteinExistence type="predicted"/>
<evidence type="ECO:0000313" key="2">
    <source>
        <dbReference type="EMBL" id="KAL2727383.1"/>
    </source>
</evidence>
<organism evidence="2 3">
    <name type="scientific">Vespula maculifrons</name>
    <name type="common">Eastern yellow jacket</name>
    <name type="synonym">Wasp</name>
    <dbReference type="NCBI Taxonomy" id="7453"/>
    <lineage>
        <taxon>Eukaryota</taxon>
        <taxon>Metazoa</taxon>
        <taxon>Ecdysozoa</taxon>
        <taxon>Arthropoda</taxon>
        <taxon>Hexapoda</taxon>
        <taxon>Insecta</taxon>
        <taxon>Pterygota</taxon>
        <taxon>Neoptera</taxon>
        <taxon>Endopterygota</taxon>
        <taxon>Hymenoptera</taxon>
        <taxon>Apocrita</taxon>
        <taxon>Aculeata</taxon>
        <taxon>Vespoidea</taxon>
        <taxon>Vespidae</taxon>
        <taxon>Vespinae</taxon>
        <taxon>Vespula</taxon>
    </lineage>
</organism>
<gene>
    <name evidence="2" type="ORF">V1477_016659</name>
</gene>
<keyword evidence="3" id="KW-1185">Reference proteome</keyword>
<sequence length="61" mass="6873">MIPVTQSSMIDNIDNADNSSTNNEASTSILLSNAHQELRKNFSGNWLFVIRFRIDCGLKMI</sequence>
<dbReference type="AlphaFoldDB" id="A0ABD2B406"/>
<accession>A0ABD2B406</accession>
<dbReference type="EMBL" id="JAYRBN010000100">
    <property type="protein sequence ID" value="KAL2727383.1"/>
    <property type="molecule type" value="Genomic_DNA"/>
</dbReference>
<feature type="region of interest" description="Disordered" evidence="1">
    <location>
        <begin position="1"/>
        <end position="23"/>
    </location>
</feature>
<evidence type="ECO:0000313" key="3">
    <source>
        <dbReference type="Proteomes" id="UP001607303"/>
    </source>
</evidence>
<name>A0ABD2B406_VESMC</name>